<feature type="non-terminal residue" evidence="4">
    <location>
        <position position="1"/>
    </location>
</feature>
<feature type="domain" description="CN hydrolase" evidence="3">
    <location>
        <begin position="27"/>
        <end position="298"/>
    </location>
</feature>
<sequence>MKKVHTILFTIIFLCSLGLCFNTENSYMAAVVDYAHIDGKYAKEILSANLEQYLQLMRNASRDLADIIVFPEYGLTDIETMYEVVYQNVSNLEEYSTFVPDPELELVPCEDRKMENFSVQLINISCAARIHSLYTVVNLLEKAENNETGNMEFFNTNVVFDRLGKVIAKYRKIHLSEESFLKPGTELVTFETDFGVTFGILTCFDILFKYPALDILSLPNVTDIIFPTAWYSETPFLQALSVQHGYVKTNGINFLAAGLQEPWKQDGGSGVFLADGTIAESYITASKQTKIIIEEVPIIEEPIPASTCVNPIDDNKNNSRTLRKKRSAHEQLNDIDNFPITRENISEYTFEPLAKGPRTLTQVCVGEKEFCCTFNVTVDKSSRLESNYTY</sequence>
<dbReference type="EMBL" id="VTPC01000874">
    <property type="protein sequence ID" value="KAF2904027.1"/>
    <property type="molecule type" value="Genomic_DNA"/>
</dbReference>
<dbReference type="AlphaFoldDB" id="A0A8K0DIT0"/>
<dbReference type="InterPro" id="IPR036526">
    <property type="entry name" value="C-N_Hydrolase_sf"/>
</dbReference>
<dbReference type="PROSITE" id="PS50263">
    <property type="entry name" value="CN_HYDROLASE"/>
    <property type="match status" value="1"/>
</dbReference>
<protein>
    <recommendedName>
        <fullName evidence="3">CN hydrolase domain-containing protein</fullName>
    </recommendedName>
</protein>
<dbReference type="OrthoDB" id="10250282at2759"/>
<dbReference type="Pfam" id="PF00795">
    <property type="entry name" value="CN_hydrolase"/>
    <property type="match status" value="1"/>
</dbReference>
<comment type="caution">
    <text evidence="4">The sequence shown here is derived from an EMBL/GenBank/DDBJ whole genome shotgun (WGS) entry which is preliminary data.</text>
</comment>
<keyword evidence="5" id="KW-1185">Reference proteome</keyword>
<dbReference type="Gene3D" id="3.60.110.10">
    <property type="entry name" value="Carbon-nitrogen hydrolase"/>
    <property type="match status" value="1"/>
</dbReference>
<reference evidence="4" key="1">
    <citation type="submission" date="2019-08" db="EMBL/GenBank/DDBJ databases">
        <title>The genome of the North American firefly Photinus pyralis.</title>
        <authorList>
            <consortium name="Photinus pyralis genome working group"/>
            <person name="Fallon T.R."/>
            <person name="Sander Lower S.E."/>
            <person name="Weng J.-K."/>
        </authorList>
    </citation>
    <scope>NUCLEOTIDE SEQUENCE</scope>
    <source>
        <strain evidence="4">TRF0915ILg1</strain>
        <tissue evidence="4">Whole body</tissue>
    </source>
</reference>
<keyword evidence="2" id="KW-0732">Signal</keyword>
<evidence type="ECO:0000256" key="1">
    <source>
        <dbReference type="ARBA" id="ARBA00008225"/>
    </source>
</evidence>
<dbReference type="Proteomes" id="UP000801492">
    <property type="component" value="Unassembled WGS sequence"/>
</dbReference>
<dbReference type="PANTHER" id="PTHR10609:SF14">
    <property type="entry name" value="BIOTINIDASE"/>
    <property type="match status" value="1"/>
</dbReference>
<accession>A0A8K0DIT0</accession>
<evidence type="ECO:0000313" key="5">
    <source>
        <dbReference type="Proteomes" id="UP000801492"/>
    </source>
</evidence>
<feature type="chain" id="PRO_5035436565" description="CN hydrolase domain-containing protein" evidence="2">
    <location>
        <begin position="21"/>
        <end position="390"/>
    </location>
</feature>
<dbReference type="SUPFAM" id="SSF56317">
    <property type="entry name" value="Carbon-nitrogen hydrolase"/>
    <property type="match status" value="1"/>
</dbReference>
<feature type="signal peptide" evidence="2">
    <location>
        <begin position="1"/>
        <end position="20"/>
    </location>
</feature>
<comment type="similarity">
    <text evidence="1">Belongs to the carbon-nitrogen hydrolase superfamily. BTD/VNN family.</text>
</comment>
<dbReference type="InterPro" id="IPR040154">
    <property type="entry name" value="Biotinidase/VNN"/>
</dbReference>
<name>A0A8K0DIT0_IGNLU</name>
<organism evidence="4 5">
    <name type="scientific">Ignelater luminosus</name>
    <name type="common">Cucubano</name>
    <name type="synonym">Pyrophorus luminosus</name>
    <dbReference type="NCBI Taxonomy" id="2038154"/>
    <lineage>
        <taxon>Eukaryota</taxon>
        <taxon>Metazoa</taxon>
        <taxon>Ecdysozoa</taxon>
        <taxon>Arthropoda</taxon>
        <taxon>Hexapoda</taxon>
        <taxon>Insecta</taxon>
        <taxon>Pterygota</taxon>
        <taxon>Neoptera</taxon>
        <taxon>Endopterygota</taxon>
        <taxon>Coleoptera</taxon>
        <taxon>Polyphaga</taxon>
        <taxon>Elateriformia</taxon>
        <taxon>Elateroidea</taxon>
        <taxon>Elateridae</taxon>
        <taxon>Agrypninae</taxon>
        <taxon>Pyrophorini</taxon>
        <taxon>Ignelater</taxon>
    </lineage>
</organism>
<dbReference type="InterPro" id="IPR003010">
    <property type="entry name" value="C-N_Hydrolase"/>
</dbReference>
<proteinExistence type="inferred from homology"/>
<dbReference type="PANTHER" id="PTHR10609">
    <property type="entry name" value="BIOTINIDASE-RELATED"/>
    <property type="match status" value="1"/>
</dbReference>
<evidence type="ECO:0000256" key="2">
    <source>
        <dbReference type="SAM" id="SignalP"/>
    </source>
</evidence>
<evidence type="ECO:0000259" key="3">
    <source>
        <dbReference type="PROSITE" id="PS50263"/>
    </source>
</evidence>
<gene>
    <name evidence="4" type="ORF">ILUMI_02124</name>
</gene>
<evidence type="ECO:0000313" key="4">
    <source>
        <dbReference type="EMBL" id="KAF2904027.1"/>
    </source>
</evidence>